<dbReference type="RefSeq" id="WP_018020876.1">
    <property type="nucleotide sequence ID" value="NZ_AQUX01000001.1"/>
</dbReference>
<evidence type="ECO:0000256" key="2">
    <source>
        <dbReference type="ARBA" id="ARBA00023210"/>
    </source>
</evidence>
<name>A0A097IH43_9CORY</name>
<dbReference type="PANTHER" id="PTHR35798">
    <property type="entry name" value="CELL DIVISION PROTEIN SEPF"/>
    <property type="match status" value="1"/>
</dbReference>
<dbReference type="EMBL" id="CP006764">
    <property type="protein sequence ID" value="AIT61455.1"/>
    <property type="molecule type" value="Genomic_DNA"/>
</dbReference>
<dbReference type="Gene3D" id="3.30.110.150">
    <property type="entry name" value="SepF-like protein"/>
    <property type="match status" value="1"/>
</dbReference>
<dbReference type="InterPro" id="IPR023052">
    <property type="entry name" value="Cell_div_SepF"/>
</dbReference>
<proteinExistence type="predicted"/>
<dbReference type="eggNOG" id="COG1799">
    <property type="taxonomic scope" value="Bacteria"/>
</dbReference>
<keyword evidence="3" id="KW-0131">Cell cycle</keyword>
<keyword evidence="6" id="KW-1185">Reference proteome</keyword>
<evidence type="ECO:0000256" key="3">
    <source>
        <dbReference type="ARBA" id="ARBA00023306"/>
    </source>
</evidence>
<evidence type="ECO:0000313" key="6">
    <source>
        <dbReference type="Proteomes" id="UP000029914"/>
    </source>
</evidence>
<dbReference type="InterPro" id="IPR038594">
    <property type="entry name" value="SepF-like_sf"/>
</dbReference>
<protein>
    <submittedName>
        <fullName evidence="5">Cell division protein SepF</fullName>
    </submittedName>
</protein>
<dbReference type="InterPro" id="IPR007561">
    <property type="entry name" value="Cell_div_SepF/SepF-rel"/>
</dbReference>
<dbReference type="STRING" id="558173.CDOO_09395"/>
<sequence>MSLIKEAKEFFGLTPPAEELDDAYYADNGSAAYAPRYSADVRERDTYEPRGSYRASTATLTTREYEAEIVAVEPRSYSEATRIGEPFRDGDAVTFELTDTDSAVAKRIIDFAAGLCFASRGKMHNLVRGLDTDRRVFAVVPENADFTVEELQLAAGLIR</sequence>
<comment type="function">
    <text evidence="4">Cell division protein that is part of the divisome complex and is recruited early to the Z-ring. Probably stimulates Z-ring formation, perhaps through the cross-linking of FtsZ protofilaments. Its function overlaps with FtsA.</text>
</comment>
<keyword evidence="1 5" id="KW-0132">Cell division</keyword>
<dbReference type="GO" id="GO:0000917">
    <property type="term" value="P:division septum assembly"/>
    <property type="evidence" value="ECO:0007669"/>
    <property type="project" value="UniProtKB-KW"/>
</dbReference>
<reference evidence="5 6" key="1">
    <citation type="submission" date="2013-09" db="EMBL/GenBank/DDBJ databases">
        <title>Complete genome sequence of Corynebacterium doosanense CAU 212(T) (=DSM 45436(T)), isolated from activated sludge.</title>
        <authorList>
            <person name="Schaffert L."/>
            <person name="Albersmeier A."/>
            <person name="Kalinowski J."/>
            <person name="Ruckert C."/>
        </authorList>
    </citation>
    <scope>NUCLEOTIDE SEQUENCE [LARGE SCALE GENOMIC DNA]</scope>
    <source>
        <strain evidence="5 6">CAU 212</strain>
    </source>
</reference>
<gene>
    <name evidence="5" type="ORF">CDOO_09395</name>
</gene>
<dbReference type="AlphaFoldDB" id="A0A097IH43"/>
<dbReference type="Pfam" id="PF04472">
    <property type="entry name" value="SepF"/>
    <property type="match status" value="1"/>
</dbReference>
<evidence type="ECO:0000313" key="5">
    <source>
        <dbReference type="EMBL" id="AIT61455.1"/>
    </source>
</evidence>
<dbReference type="Proteomes" id="UP000029914">
    <property type="component" value="Chromosome"/>
</dbReference>
<evidence type="ECO:0000256" key="1">
    <source>
        <dbReference type="ARBA" id="ARBA00022618"/>
    </source>
</evidence>
<dbReference type="PANTHER" id="PTHR35798:SF1">
    <property type="entry name" value="CELL DIVISION PROTEIN SEPF"/>
    <property type="match status" value="1"/>
</dbReference>
<dbReference type="OrthoDB" id="3731101at2"/>
<dbReference type="KEGG" id="cdo:CDOO_09395"/>
<accession>A0A097IH43</accession>
<keyword evidence="2" id="KW-0717">Septation</keyword>
<dbReference type="HOGENOM" id="CLU_078499_0_1_11"/>
<organism evidence="5 6">
    <name type="scientific">Corynebacterium doosanense CAU 212 = DSM 45436</name>
    <dbReference type="NCBI Taxonomy" id="558173"/>
    <lineage>
        <taxon>Bacteria</taxon>
        <taxon>Bacillati</taxon>
        <taxon>Actinomycetota</taxon>
        <taxon>Actinomycetes</taxon>
        <taxon>Mycobacteriales</taxon>
        <taxon>Corynebacteriaceae</taxon>
        <taxon>Corynebacterium</taxon>
    </lineage>
</organism>
<evidence type="ECO:0000256" key="4">
    <source>
        <dbReference type="ARBA" id="ARBA00044936"/>
    </source>
</evidence>